<dbReference type="EMBL" id="QRBA01000011">
    <property type="protein sequence ID" value="RDS89262.1"/>
    <property type="molecule type" value="Genomic_DNA"/>
</dbReference>
<name>A0A7Z6MUK2_PSEFL</name>
<evidence type="ECO:0000313" key="2">
    <source>
        <dbReference type="Proteomes" id="UP000255541"/>
    </source>
</evidence>
<dbReference type="AlphaFoldDB" id="A0A7Z6MUK2"/>
<comment type="caution">
    <text evidence="1">The sequence shown here is derived from an EMBL/GenBank/DDBJ whole genome shotgun (WGS) entry which is preliminary data.</text>
</comment>
<dbReference type="RefSeq" id="WP_115487633.1">
    <property type="nucleotide sequence ID" value="NZ_QRBA01000011.1"/>
</dbReference>
<proteinExistence type="predicted"/>
<organism evidence="1 2">
    <name type="scientific">Pseudomonas fluorescens</name>
    <dbReference type="NCBI Taxonomy" id="294"/>
    <lineage>
        <taxon>Bacteria</taxon>
        <taxon>Pseudomonadati</taxon>
        <taxon>Pseudomonadota</taxon>
        <taxon>Gammaproteobacteria</taxon>
        <taxon>Pseudomonadales</taxon>
        <taxon>Pseudomonadaceae</taxon>
        <taxon>Pseudomonas</taxon>
    </lineage>
</organism>
<evidence type="ECO:0000313" key="1">
    <source>
        <dbReference type="EMBL" id="RDS89262.1"/>
    </source>
</evidence>
<sequence>MNTYETIALELEDKKDNDYVKAVRLHNQEAKRRRLAEELARYDLVVEADRLANLYFHNFEDEFAQSLPSTKDAYLFAVGKLSKMNLTPDEKKIIRLKIIGG</sequence>
<accession>A0A7Z6MUK2</accession>
<dbReference type="Proteomes" id="UP000255541">
    <property type="component" value="Unassembled WGS sequence"/>
</dbReference>
<gene>
    <name evidence="1" type="ORF">DL347_19645</name>
</gene>
<reference evidence="1 2" key="1">
    <citation type="submission" date="2018-07" db="EMBL/GenBank/DDBJ databases">
        <title>Draft Genome Sequence of Pseudomonas fluorescens AHK-1 associated with canker disease of kiwifruit.</title>
        <authorList>
            <person name="Wu Z."/>
        </authorList>
    </citation>
    <scope>NUCLEOTIDE SEQUENCE [LARGE SCALE GENOMIC DNA]</scope>
    <source>
        <strain evidence="1 2">AHK-1</strain>
    </source>
</reference>
<protein>
    <submittedName>
        <fullName evidence="1">Uncharacterized protein</fullName>
    </submittedName>
</protein>